<dbReference type="PANTHER" id="PTHR43877">
    <property type="entry name" value="AMINOALKYLPHOSPHONATE N-ACETYLTRANSFERASE-RELATED-RELATED"/>
    <property type="match status" value="1"/>
</dbReference>
<dbReference type="Gene3D" id="3.40.630.30">
    <property type="match status" value="1"/>
</dbReference>
<evidence type="ECO:0000313" key="5">
    <source>
        <dbReference type="Proteomes" id="UP000233750"/>
    </source>
</evidence>
<accession>A0A2N3WKZ9</accession>
<dbReference type="RefSeq" id="WP_101437955.1">
    <property type="nucleotide sequence ID" value="NZ_PJMY01000003.1"/>
</dbReference>
<keyword evidence="1" id="KW-0808">Transferase</keyword>
<dbReference type="PANTHER" id="PTHR43877:SF5">
    <property type="entry name" value="BLL8307 PROTEIN"/>
    <property type="match status" value="1"/>
</dbReference>
<dbReference type="InterPro" id="IPR016181">
    <property type="entry name" value="Acyl_CoA_acyltransferase"/>
</dbReference>
<dbReference type="InterPro" id="IPR000182">
    <property type="entry name" value="GNAT_dom"/>
</dbReference>
<keyword evidence="5" id="KW-1185">Reference proteome</keyword>
<dbReference type="SUPFAM" id="SSF55729">
    <property type="entry name" value="Acyl-CoA N-acyltransferases (Nat)"/>
    <property type="match status" value="1"/>
</dbReference>
<protein>
    <submittedName>
        <fullName evidence="4">Acetyltransferase</fullName>
    </submittedName>
</protein>
<dbReference type="EMBL" id="PJMY01000003">
    <property type="protein sequence ID" value="PKV94549.1"/>
    <property type="molecule type" value="Genomic_DNA"/>
</dbReference>
<dbReference type="Proteomes" id="UP000233750">
    <property type="component" value="Unassembled WGS sequence"/>
</dbReference>
<dbReference type="GO" id="GO:0016747">
    <property type="term" value="F:acyltransferase activity, transferring groups other than amino-acyl groups"/>
    <property type="evidence" value="ECO:0007669"/>
    <property type="project" value="InterPro"/>
</dbReference>
<organism evidence="4 5">
    <name type="scientific">Amycolatopsis echigonensis</name>
    <dbReference type="NCBI Taxonomy" id="2576905"/>
    <lineage>
        <taxon>Bacteria</taxon>
        <taxon>Bacillati</taxon>
        <taxon>Actinomycetota</taxon>
        <taxon>Actinomycetes</taxon>
        <taxon>Pseudonocardiales</taxon>
        <taxon>Pseudonocardiaceae</taxon>
        <taxon>Amycolatopsis</taxon>
    </lineage>
</organism>
<evidence type="ECO:0000259" key="3">
    <source>
        <dbReference type="PROSITE" id="PS51186"/>
    </source>
</evidence>
<keyword evidence="2" id="KW-0012">Acyltransferase</keyword>
<evidence type="ECO:0000256" key="1">
    <source>
        <dbReference type="ARBA" id="ARBA00022679"/>
    </source>
</evidence>
<dbReference type="AlphaFoldDB" id="A0A2N3WKZ9"/>
<dbReference type="Pfam" id="PF00583">
    <property type="entry name" value="Acetyltransf_1"/>
    <property type="match status" value="1"/>
</dbReference>
<sequence length="153" mass="17246">MPLLIDRADFANPQLRAFLQAHLDDLAPTAPAESRHALDLAALQRPEVRLWTVQDDQRIVGTAALAALEPRHEELKSMRTDPARRGEGIARRLLDHLLQDAKDRGIERISLETGSMEFFAPARALYRRAGFTPCAPFGSYRDDPNSTYLSRRL</sequence>
<comment type="caution">
    <text evidence="4">The sequence shown here is derived from an EMBL/GenBank/DDBJ whole genome shotgun (WGS) entry which is preliminary data.</text>
</comment>
<dbReference type="InterPro" id="IPR050832">
    <property type="entry name" value="Bact_Acetyltransf"/>
</dbReference>
<dbReference type="CDD" id="cd04301">
    <property type="entry name" value="NAT_SF"/>
    <property type="match status" value="1"/>
</dbReference>
<proteinExistence type="predicted"/>
<name>A0A2N3WKZ9_9PSEU</name>
<dbReference type="PROSITE" id="PS51186">
    <property type="entry name" value="GNAT"/>
    <property type="match status" value="1"/>
</dbReference>
<reference evidence="4 5" key="1">
    <citation type="submission" date="2017-12" db="EMBL/GenBank/DDBJ databases">
        <title>Sequencing the genomes of 1000 Actinobacteria strains.</title>
        <authorList>
            <person name="Klenk H.-P."/>
        </authorList>
    </citation>
    <scope>NUCLEOTIDE SEQUENCE [LARGE SCALE GENOMIC DNA]</scope>
    <source>
        <strain evidence="4 5">DSM 45165</strain>
    </source>
</reference>
<feature type="domain" description="N-acetyltransferase" evidence="3">
    <location>
        <begin position="3"/>
        <end position="153"/>
    </location>
</feature>
<dbReference type="OrthoDB" id="9803233at2"/>
<evidence type="ECO:0000256" key="2">
    <source>
        <dbReference type="ARBA" id="ARBA00023315"/>
    </source>
</evidence>
<gene>
    <name evidence="4" type="ORF">ATK30_5428</name>
</gene>
<evidence type="ECO:0000313" key="4">
    <source>
        <dbReference type="EMBL" id="PKV94549.1"/>
    </source>
</evidence>